<dbReference type="GO" id="GO:0051410">
    <property type="term" value="P:detoxification of nitrogen compound"/>
    <property type="evidence" value="ECO:0007669"/>
    <property type="project" value="TreeGrafter"/>
</dbReference>
<accession>A0A1M5EZP3</accession>
<keyword evidence="5" id="KW-1185">Reference proteome</keyword>
<dbReference type="AlphaFoldDB" id="A0A1M5EZP3"/>
<gene>
    <name evidence="4" type="ORF">SAMN02745781_03325</name>
</gene>
<dbReference type="GO" id="GO:0018822">
    <property type="term" value="F:nitrile hydratase activity"/>
    <property type="evidence" value="ECO:0007669"/>
    <property type="project" value="TreeGrafter"/>
</dbReference>
<organism evidence="4 5">
    <name type="scientific">Vibrio gazogenes DSM 21264 = NBRC 103151</name>
    <dbReference type="NCBI Taxonomy" id="1123492"/>
    <lineage>
        <taxon>Bacteria</taxon>
        <taxon>Pseudomonadati</taxon>
        <taxon>Pseudomonadota</taxon>
        <taxon>Gammaproteobacteria</taxon>
        <taxon>Vibrionales</taxon>
        <taxon>Vibrionaceae</taxon>
        <taxon>Vibrio</taxon>
    </lineage>
</organism>
<dbReference type="SUPFAM" id="SSF56317">
    <property type="entry name" value="Carbon-nitrogen hydrolase"/>
    <property type="match status" value="1"/>
</dbReference>
<dbReference type="InterPro" id="IPR003010">
    <property type="entry name" value="C-N_Hydrolase"/>
</dbReference>
<dbReference type="PROSITE" id="PS00920">
    <property type="entry name" value="NITRIL_CHT_1"/>
    <property type="match status" value="1"/>
</dbReference>
<dbReference type="PROSITE" id="PS50263">
    <property type="entry name" value="CN_HYDROLASE"/>
    <property type="match status" value="1"/>
</dbReference>
<dbReference type="GO" id="GO:0000257">
    <property type="term" value="F:nitrilase activity"/>
    <property type="evidence" value="ECO:0007669"/>
    <property type="project" value="UniProtKB-ARBA"/>
</dbReference>
<dbReference type="Proteomes" id="UP000184159">
    <property type="component" value="Unassembled WGS sequence"/>
</dbReference>
<comment type="similarity">
    <text evidence="1">Belongs to the carbon-nitrogen hydrolase superfamily. Nitrilase family.</text>
</comment>
<feature type="domain" description="CN hydrolase" evidence="3">
    <location>
        <begin position="9"/>
        <end position="282"/>
    </location>
</feature>
<dbReference type="InterPro" id="IPR044149">
    <property type="entry name" value="Nitrilases_CHs"/>
</dbReference>
<dbReference type="EMBL" id="FQUH01000018">
    <property type="protein sequence ID" value="SHF84689.1"/>
    <property type="molecule type" value="Genomic_DNA"/>
</dbReference>
<reference evidence="5" key="1">
    <citation type="submission" date="2016-11" db="EMBL/GenBank/DDBJ databases">
        <authorList>
            <person name="Varghese N."/>
            <person name="Submissions S."/>
        </authorList>
    </citation>
    <scope>NUCLEOTIDE SEQUENCE [LARGE SCALE GENOMIC DNA]</scope>
    <source>
        <strain evidence="5">DSM 21264</strain>
    </source>
</reference>
<name>A0A1M5EZP3_VIBGA</name>
<sequence>MDYKFTGKFKVCAVQAAPAFLNIEQGIEKAIDLIKEAAGNGAQLIAFPEVWLPGYPWYIWLDSPAGWSKYVQPYYENSLSVESELFDRLCQAAKTYQIHLVMGFSERAAGTLYISQAFIDNHGQLLGVHRKLKPTHVERAVYGEGDGSTLKVYHTDLGNLGGLCCAEHLQLFSKYALYACHEQIHVASWPSFSLYKGLSMQLSAEANCAATQVYALEGQAFVLSPCAIVSQEMLDMLCDTEQKRSLLDIGGGFAQIYGPDGAELCEFLDDKTEGLIYAEIDLASIGVAKAAYDPVGHYSRPDIFSLHINRNVTERVKTIGSVTTTANIEENESYVSE</sequence>
<evidence type="ECO:0000313" key="4">
    <source>
        <dbReference type="EMBL" id="SHF84689.1"/>
    </source>
</evidence>
<protein>
    <submittedName>
        <fullName evidence="4">Aliphatic nitrilase</fullName>
    </submittedName>
</protein>
<feature type="active site" description="Proton acceptor" evidence="2">
    <location>
        <position position="49"/>
    </location>
</feature>
<dbReference type="CDD" id="cd07564">
    <property type="entry name" value="nitrilases_CHs"/>
    <property type="match status" value="1"/>
</dbReference>
<dbReference type="InterPro" id="IPR036526">
    <property type="entry name" value="C-N_Hydrolase_sf"/>
</dbReference>
<evidence type="ECO:0000313" key="5">
    <source>
        <dbReference type="Proteomes" id="UP000184159"/>
    </source>
</evidence>
<dbReference type="PANTHER" id="PTHR46044">
    <property type="entry name" value="NITRILASE"/>
    <property type="match status" value="1"/>
</dbReference>
<evidence type="ECO:0000259" key="3">
    <source>
        <dbReference type="PROSITE" id="PS50263"/>
    </source>
</evidence>
<dbReference type="InterPro" id="IPR000132">
    <property type="entry name" value="Nitrilase/CN_hydratase_CS"/>
</dbReference>
<dbReference type="Gene3D" id="3.60.110.10">
    <property type="entry name" value="Carbon-nitrogen hydrolase"/>
    <property type="match status" value="1"/>
</dbReference>
<proteinExistence type="inferred from homology"/>
<evidence type="ECO:0000256" key="1">
    <source>
        <dbReference type="ARBA" id="ARBA00008129"/>
    </source>
</evidence>
<dbReference type="RefSeq" id="WP_072961781.1">
    <property type="nucleotide sequence ID" value="NZ_FQUH01000018.1"/>
</dbReference>
<dbReference type="Pfam" id="PF00795">
    <property type="entry name" value="CN_hydrolase"/>
    <property type="match status" value="1"/>
</dbReference>
<evidence type="ECO:0000256" key="2">
    <source>
        <dbReference type="PROSITE-ProRule" id="PRU10139"/>
    </source>
</evidence>
<dbReference type="PANTHER" id="PTHR46044:SF1">
    <property type="entry name" value="CN HYDROLASE DOMAIN-CONTAINING PROTEIN"/>
    <property type="match status" value="1"/>
</dbReference>